<sequence length="624" mass="67260">MFYSLQILSRKGPMGTIWLAAHSDKRLKRRQIIETNVQASVDSITNPKAPLSLRLSTQLLFGVARVYSRQVGYLLADFHHYLDKIRKASNGAVIVGTTLAEGMMQVDLNAITLPDNYGFERLDELDNGYPLSQSGQSGSLLHVAEVSVAPSVSIIEDSTLHSLAPAYNSGPEVFEMPDVELPFDIEAEMEITHQQIFSQGNSVCSPAVNTTEVGSAPVDAMDGQEELQQVEDCCPEALTDMERMDVDAGPSGPTELEMLQLDAETPGPSPHVVEQERGTGSTIIEKPNIPEGNMLLKFDVNRNRPLTEVPGRLIRKLLMDRSPLLCKRGTAMGGQDRTKKIDLTSFDPSTNALHQSAALGQELVPELAGLFEISPMHISLQEQPQRWQGGDETGRSTLLDDEHDIKDRGAPLNETEAPGPSGRDRWEGASPSGRDGGGIDARPSEMPDLLANEDAAWDPNIDLAPAGPVDCDMNVGPTPMPDSVCPTSPFPLSLPTTPPSWPCGAMTQGTDTTPGDDPIAQDFTARTRAVLGYVTKALKPAESPPTKRQRLSNGSSQQTSSCSKRLDLKTVVEGKPRSYASSVFLELLVLKSKGLVELEQAEALTDIHITAGPSLGKDACAEGA</sequence>
<comment type="subcellular location">
    <subcellularLocation>
        <location evidence="1">Nucleus</location>
    </subcellularLocation>
</comment>
<evidence type="ECO:0000259" key="6">
    <source>
        <dbReference type="Pfam" id="PF04825"/>
    </source>
</evidence>
<dbReference type="InterPro" id="IPR006909">
    <property type="entry name" value="Rad21/Rec8_C_eu"/>
</dbReference>
<evidence type="ECO:0000313" key="8">
    <source>
        <dbReference type="Proteomes" id="UP000708148"/>
    </source>
</evidence>
<evidence type="ECO:0000256" key="1">
    <source>
        <dbReference type="ARBA" id="ARBA00004123"/>
    </source>
</evidence>
<comment type="caution">
    <text evidence="7">The sequence shown here is derived from an EMBL/GenBank/DDBJ whole genome shotgun (WGS) entry which is preliminary data.</text>
</comment>
<keyword evidence="3" id="KW-0539">Nucleus</keyword>
<dbReference type="Pfam" id="PF04824">
    <property type="entry name" value="Rad21_Rec8"/>
    <property type="match status" value="1"/>
</dbReference>
<dbReference type="InterPro" id="IPR023093">
    <property type="entry name" value="ScpA-like_C"/>
</dbReference>
<feature type="domain" description="Rad21/Rec8-like protein C-terminal eukaryotic" evidence="5">
    <location>
        <begin position="568"/>
        <end position="614"/>
    </location>
</feature>
<dbReference type="GO" id="GO:0008278">
    <property type="term" value="C:cohesin complex"/>
    <property type="evidence" value="ECO:0007669"/>
    <property type="project" value="InterPro"/>
</dbReference>
<evidence type="ECO:0000256" key="4">
    <source>
        <dbReference type="SAM" id="MobiDB-lite"/>
    </source>
</evidence>
<gene>
    <name evidence="7" type="ORF">OSTQU699_LOCUS8954</name>
</gene>
<feature type="compositionally biased region" description="Low complexity" evidence="4">
    <location>
        <begin position="552"/>
        <end position="563"/>
    </location>
</feature>
<dbReference type="Proteomes" id="UP000708148">
    <property type="component" value="Unassembled WGS sequence"/>
</dbReference>
<feature type="compositionally biased region" description="Basic and acidic residues" evidence="4">
    <location>
        <begin position="392"/>
        <end position="409"/>
    </location>
</feature>
<feature type="region of interest" description="Disordered" evidence="4">
    <location>
        <begin position="539"/>
        <end position="564"/>
    </location>
</feature>
<reference evidence="7" key="1">
    <citation type="submission" date="2020-12" db="EMBL/GenBank/DDBJ databases">
        <authorList>
            <person name="Iha C."/>
        </authorList>
    </citation>
    <scope>NUCLEOTIDE SEQUENCE</scope>
</reference>
<dbReference type="OrthoDB" id="10071381at2759"/>
<dbReference type="GO" id="GO:0003682">
    <property type="term" value="F:chromatin binding"/>
    <property type="evidence" value="ECO:0007669"/>
    <property type="project" value="TreeGrafter"/>
</dbReference>
<feature type="region of interest" description="Disordered" evidence="4">
    <location>
        <begin position="381"/>
        <end position="445"/>
    </location>
</feature>
<dbReference type="PANTHER" id="PTHR12585">
    <property type="entry name" value="SCC1 / RAD21 FAMILY MEMBER"/>
    <property type="match status" value="1"/>
</dbReference>
<evidence type="ECO:0000259" key="5">
    <source>
        <dbReference type="Pfam" id="PF04824"/>
    </source>
</evidence>
<comment type="similarity">
    <text evidence="2">Belongs to the rad21 family.</text>
</comment>
<accession>A0A8S1J8I8</accession>
<evidence type="ECO:0000313" key="7">
    <source>
        <dbReference type="EMBL" id="CAD7703598.1"/>
    </source>
</evidence>
<evidence type="ECO:0000256" key="2">
    <source>
        <dbReference type="ARBA" id="ARBA00009870"/>
    </source>
</evidence>
<feature type="domain" description="Rad21/Rec8-like protein N-terminal" evidence="6">
    <location>
        <begin position="1"/>
        <end position="90"/>
    </location>
</feature>
<dbReference type="Pfam" id="PF04825">
    <property type="entry name" value="Rad21_Rec8_N"/>
    <property type="match status" value="1"/>
</dbReference>
<organism evidence="7 8">
    <name type="scientific">Ostreobium quekettii</name>
    <dbReference type="NCBI Taxonomy" id="121088"/>
    <lineage>
        <taxon>Eukaryota</taxon>
        <taxon>Viridiplantae</taxon>
        <taxon>Chlorophyta</taxon>
        <taxon>core chlorophytes</taxon>
        <taxon>Ulvophyceae</taxon>
        <taxon>TCBD clade</taxon>
        <taxon>Bryopsidales</taxon>
        <taxon>Ostreobineae</taxon>
        <taxon>Ostreobiaceae</taxon>
        <taxon>Ostreobium</taxon>
    </lineage>
</organism>
<keyword evidence="8" id="KW-1185">Reference proteome</keyword>
<dbReference type="PANTHER" id="PTHR12585:SF69">
    <property type="entry name" value="FI11703P"/>
    <property type="match status" value="1"/>
</dbReference>
<dbReference type="Gene3D" id="1.10.10.580">
    <property type="entry name" value="Structural maintenance of chromosome 1. Chain E"/>
    <property type="match status" value="1"/>
</dbReference>
<protein>
    <submittedName>
        <fullName evidence="7">Uncharacterized protein</fullName>
    </submittedName>
</protein>
<dbReference type="InterPro" id="IPR039781">
    <property type="entry name" value="Rad21/Rec8-like"/>
</dbReference>
<dbReference type="InterPro" id="IPR036390">
    <property type="entry name" value="WH_DNA-bd_sf"/>
</dbReference>
<dbReference type="AlphaFoldDB" id="A0A8S1J8I8"/>
<dbReference type="InterPro" id="IPR006910">
    <property type="entry name" value="Rad21_Rec8_N"/>
</dbReference>
<proteinExistence type="inferred from homology"/>
<dbReference type="GO" id="GO:1990414">
    <property type="term" value="P:replication-born double-strand break repair via sister chromatid exchange"/>
    <property type="evidence" value="ECO:0007669"/>
    <property type="project" value="TreeGrafter"/>
</dbReference>
<dbReference type="GO" id="GO:0005634">
    <property type="term" value="C:nucleus"/>
    <property type="evidence" value="ECO:0007669"/>
    <property type="project" value="UniProtKB-SubCell"/>
</dbReference>
<name>A0A8S1J8I8_9CHLO</name>
<dbReference type="SUPFAM" id="SSF46785">
    <property type="entry name" value="Winged helix' DNA-binding domain"/>
    <property type="match status" value="1"/>
</dbReference>
<evidence type="ECO:0000256" key="3">
    <source>
        <dbReference type="ARBA" id="ARBA00023242"/>
    </source>
</evidence>
<dbReference type="GO" id="GO:0007062">
    <property type="term" value="P:sister chromatid cohesion"/>
    <property type="evidence" value="ECO:0007669"/>
    <property type="project" value="InterPro"/>
</dbReference>
<dbReference type="EMBL" id="CAJHUC010002319">
    <property type="protein sequence ID" value="CAD7703598.1"/>
    <property type="molecule type" value="Genomic_DNA"/>
</dbReference>